<sequence length="226" mass="25218">MLEQPQFPRHLDAKISNLGVGIGFGIGGSTVVIFVLLIWFIRRRKKQKYASVNSRLISSDPSSRSELEVGSVCFGVPLFSYKELAEATNNFSHEKELGNGGFGRVYYVNRIQNRAIEELIDPCLGYQSDEEVKRMTTSVAELAFLCLQQNKEMRPSMDQVLKQLKRIESGECKPENLNNDNVVQSMRRTVSSPDCQEASLLKNISLSPTSVTSKWASSDIASSLTC</sequence>
<proteinExistence type="predicted"/>
<protein>
    <submittedName>
        <fullName evidence="1">Uncharacterized protein</fullName>
    </submittedName>
</protein>
<dbReference type="Proteomes" id="UP001164250">
    <property type="component" value="Chromosome 6"/>
</dbReference>
<reference evidence="2" key="1">
    <citation type="journal article" date="2023" name="G3 (Bethesda)">
        <title>Genome assembly and association tests identify interacting loci associated with vigor, precocity, and sex in interspecific pistachio rootstocks.</title>
        <authorList>
            <person name="Palmer W."/>
            <person name="Jacygrad E."/>
            <person name="Sagayaradj S."/>
            <person name="Cavanaugh K."/>
            <person name="Han R."/>
            <person name="Bertier L."/>
            <person name="Beede B."/>
            <person name="Kafkas S."/>
            <person name="Golino D."/>
            <person name="Preece J."/>
            <person name="Michelmore R."/>
        </authorList>
    </citation>
    <scope>NUCLEOTIDE SEQUENCE [LARGE SCALE GENOMIC DNA]</scope>
</reference>
<accession>A0ACC1B8R9</accession>
<comment type="caution">
    <text evidence="1">The sequence shown here is derived from an EMBL/GenBank/DDBJ whole genome shotgun (WGS) entry which is preliminary data.</text>
</comment>
<dbReference type="EMBL" id="CM047902">
    <property type="protein sequence ID" value="KAJ0095349.1"/>
    <property type="molecule type" value="Genomic_DNA"/>
</dbReference>
<name>A0ACC1B8R9_9ROSI</name>
<organism evidence="1 2">
    <name type="scientific">Pistacia atlantica</name>
    <dbReference type="NCBI Taxonomy" id="434234"/>
    <lineage>
        <taxon>Eukaryota</taxon>
        <taxon>Viridiplantae</taxon>
        <taxon>Streptophyta</taxon>
        <taxon>Embryophyta</taxon>
        <taxon>Tracheophyta</taxon>
        <taxon>Spermatophyta</taxon>
        <taxon>Magnoliopsida</taxon>
        <taxon>eudicotyledons</taxon>
        <taxon>Gunneridae</taxon>
        <taxon>Pentapetalae</taxon>
        <taxon>rosids</taxon>
        <taxon>malvids</taxon>
        <taxon>Sapindales</taxon>
        <taxon>Anacardiaceae</taxon>
        <taxon>Pistacia</taxon>
    </lineage>
</organism>
<keyword evidence="2" id="KW-1185">Reference proteome</keyword>
<evidence type="ECO:0000313" key="1">
    <source>
        <dbReference type="EMBL" id="KAJ0095349.1"/>
    </source>
</evidence>
<evidence type="ECO:0000313" key="2">
    <source>
        <dbReference type="Proteomes" id="UP001164250"/>
    </source>
</evidence>
<gene>
    <name evidence="1" type="ORF">Patl1_15143</name>
</gene>